<dbReference type="Gene3D" id="3.40.1310.20">
    <property type="match status" value="1"/>
</dbReference>
<protein>
    <submittedName>
        <fullName evidence="1">Replication-associated protein</fullName>
    </submittedName>
</protein>
<dbReference type="EMBL" id="MW182874">
    <property type="protein sequence ID" value="QTE03559.1"/>
    <property type="molecule type" value="Genomic_DNA"/>
</dbReference>
<accession>A0A8A4XD10</accession>
<name>A0A8A4XD10_9VIRU</name>
<evidence type="ECO:0000313" key="1">
    <source>
        <dbReference type="EMBL" id="QTE03559.1"/>
    </source>
</evidence>
<proteinExistence type="predicted"/>
<organism evidence="1">
    <name type="scientific">Syrmaticus ellioti CRESS-DNA-virus sp</name>
    <dbReference type="NCBI Taxonomy" id="2815058"/>
    <lineage>
        <taxon>Viruses</taxon>
        <taxon>Monodnaviria</taxon>
        <taxon>Shotokuvirae</taxon>
        <taxon>Cressdnaviricota</taxon>
    </lineage>
</organism>
<reference evidence="1" key="1">
    <citation type="submission" date="2020-10" db="EMBL/GenBank/DDBJ databases">
        <title>CRESS DNA virus dark matter in the feces of wild birds.</title>
        <authorList>
            <person name="Yang S."/>
            <person name="Zhang W."/>
        </authorList>
    </citation>
    <scope>NUCLEOTIDE SEQUENCE</scope>
    <source>
        <strain evidence="1">Eph225sma5</strain>
    </source>
</reference>
<sequence>MTTNYMLTMSRDGITDYCYLRKFLNFVEANDIHKWVIGRETGKNGRKHWQIRIATRWTFEQMQVMFPGAHIEECSDTWEYETKEGQYLKWDDRPENLRERFGSFRFAQEYVRKALERSNDREVVVWYDERGNCGKSWFTRALWERGLAYYSAGTDKGTTIVQDIASEYLKHGWRPYVVIDIPRAGKWSTELYEAIERVKDGLIKDPRYSANSINIHGVKVLVCCNTMPKLDKLSQDRWNIINQSEIEWVEKTMDLRGAFS</sequence>